<name>A0A1J1HFB5_PLARL</name>
<reference evidence="1 2" key="1">
    <citation type="submission" date="2015-04" db="EMBL/GenBank/DDBJ databases">
        <authorList>
            <consortium name="Pathogen Informatics"/>
        </authorList>
    </citation>
    <scope>NUCLEOTIDE SEQUENCE [LARGE SCALE GENOMIC DNA]</scope>
    <source>
        <strain evidence="1 2">SGS1</strain>
    </source>
</reference>
<keyword evidence="2" id="KW-1185">Reference proteome</keyword>
<dbReference type="OMA" id="EQFLFFW"/>
<dbReference type="Proteomes" id="UP000220158">
    <property type="component" value="Chromosome 14"/>
</dbReference>
<dbReference type="KEGG" id="prel:PRELSG_1448000"/>
<dbReference type="VEuPathDB" id="PlasmoDB:PRELSG_1448000"/>
<protein>
    <submittedName>
        <fullName evidence="1">Uncharacterized protein</fullName>
    </submittedName>
</protein>
<dbReference type="GeneID" id="39738912"/>
<accession>A0A1J1HFB5</accession>
<gene>
    <name evidence="1" type="ORF">PRELSG_1448000</name>
</gene>
<evidence type="ECO:0000313" key="2">
    <source>
        <dbReference type="Proteomes" id="UP000220158"/>
    </source>
</evidence>
<dbReference type="SUPFAM" id="SSF69322">
    <property type="entry name" value="Tricorn protease domain 2"/>
    <property type="match status" value="1"/>
</dbReference>
<organism evidence="1 2">
    <name type="scientific">Plasmodium relictum</name>
    <dbReference type="NCBI Taxonomy" id="85471"/>
    <lineage>
        <taxon>Eukaryota</taxon>
        <taxon>Sar</taxon>
        <taxon>Alveolata</taxon>
        <taxon>Apicomplexa</taxon>
        <taxon>Aconoidasida</taxon>
        <taxon>Haemosporida</taxon>
        <taxon>Plasmodiidae</taxon>
        <taxon>Plasmodium</taxon>
        <taxon>Plasmodium (Haemamoeba)</taxon>
    </lineage>
</organism>
<dbReference type="RefSeq" id="XP_028535266.1">
    <property type="nucleotide sequence ID" value="XM_028679565.1"/>
</dbReference>
<dbReference type="AlphaFoldDB" id="A0A1J1HFB5"/>
<dbReference type="EMBL" id="LN835309">
    <property type="protein sequence ID" value="CRH02746.1"/>
    <property type="molecule type" value="Genomic_DNA"/>
</dbReference>
<proteinExistence type="predicted"/>
<dbReference type="OrthoDB" id="371853at2759"/>
<evidence type="ECO:0000313" key="1">
    <source>
        <dbReference type="EMBL" id="CRH02746.1"/>
    </source>
</evidence>
<sequence length="972" mass="117754">MFDVKYENLNKYDLKICQINILKKKEKRNDLKNILFFPSLFWFNGHFSYPLPFLKYNEIKGFEIKDYVACSIHKHSIIIRRILKNEILNINMFNEKKVLSCLFYIDFDYILKLLNIFVKSYYILNKNESIESSYNNIRYYLFYYNEKNEIHLFDVEKNNSILSICEKRQITCLNFNFLYINEKNSLYNKLSNDAYEGNIKIVDFDKIDEKIVLKNKYSFELLQDRFNDDLYKKNDFKILKNIFYVLIYGDEEGNVYFFVPDKKIKIKKKLSNERVKFIETNVKEYFKVKNRHDLFQTINSNYYIFIVFNDSIHIVNFYVFETYFIINFVNEKLFCLTTKFNYLWKNYLSFSTKNYVKIFNINEKKLLHNIKLNSLIEQDNDLNKNSKDDILICDRDKINDIYVSNFDEKNKNYDYNNNYDEDKNSKIGTKRYIYETKEEKSKDSNSLIEQVTNIDTNKKEKELKYYTCVYFDLKDNLYISNNKGLVYVYNLSKQQIINTFDINCKIVFYLFTFTLKNKEYIYVYDSEKFYCLFLINKKKIIYKIFTIGLWIYHILCFHNNIIFSLGNENLYNLVIESSKRNFLKSIYSNNINVCIYLINHPNLPIIAFINKKLVFGFFFLADTKNINIPSIKENQNIISICWFKRSKNIFLGRRDSVEDYLSNNEETSFTYDPIRLENQNLEILQKKRKKIIKKFVENNNDFDTHIAVLNDNTLYLYNIVNKEIKKLNNDILKNLFNFKGKKYMSSTFVNNICYIFILYEKKLIVFDECWNFSRYDIKIEEKINKMYLKEDIIFLHSNSNIYFMFVENILNHFNKANYYMDKNSDEKISNNKTSNNNKALNENNILHSYELYFIRLKLKENLKIVLFDFYYLNEEVYVAIFSKKKQIFVYKINLNDDCIKKINENKHLEIDTKLLAQFFNFYIFDHINKVGSILCMKFFYNSKKKKIYLAFGGLEQFLFLWNFSKYSVIQKK</sequence>